<sequence length="857" mass="94651">MDLRFYDYMATQMRDALIEAVATMKPVRMGGITVHSNDVTSHTYGPKVGQDGTPAGQPYDYTTQQISVVRFDDVSDPAQPKPLANWVIFGVHPEWVWGEEIINGDITHAVMRMLDRETGAVTLWSQRETGASGPHKDTRVHPPEARREFQESNFSGYDRAARLLVDTLKQALARIEQNRPEDPSQFAPLTTHFRVDAVSQRFAPPFTRPYPGVSNCNTDPLFTDLRLGLPILGFPDCFYDHNEVLTPLTEPLLAALPYSPTALRDQLIAAGVPVPHSYSATSLTAVEETAAVHLQVFRLGDIVATFCPCEQFTSQALNLASRLDRVAGNLWTGWDWMCVAEERGLIERDQRYAAHCARQKARYPAAFDQPIPGSLADPAKLARARAQIHNDAAGWEAIDYALYAESEPLDPALIKGNFTHEEFPAHGYGLVLAIGMANDYWGYVPEYREYRAHDHYRKALNGLGPHGADYLATRLARLAARLNGADVAMPFNPLDEVYQAESARAESLARTLGELARTYTALYDVSIPPDGGVPAITAQPAPTVPRFSAAVLDFIGGTPYLGAPVVRVERLLSGSVDDGVWETYGTQEGEVQLQVRFIEALGTLPLPPNPFASDIGVAFPDPAQLLAWRAGQFEWRWRASFEVFISELHDLGARPPATPLGTYRFVVEGHKRGLVGIEHYRLVSTPFEVVPWGGITVEDLRLEADGRVSARIGPVGEHRSFRNGMSTDAGTYEVPAGEPAYRIGPIDYPDSYDGGLNWIDPRRVLLRYGTDDRRVHQQYCNRCSFRPWADTAQVRTATLTVRRADGSVYTQPLHAQGDRWVSLVPIARGETAFVAAGGIVDEYGEFNAAASAALTRP</sequence>
<reference evidence="1 2" key="1">
    <citation type="submission" date="2016-10" db="EMBL/GenBank/DDBJ databases">
        <authorList>
            <person name="de Groot N.N."/>
        </authorList>
    </citation>
    <scope>NUCLEOTIDE SEQUENCE [LARGE SCALE GENOMIC DNA]</scope>
    <source>
        <strain evidence="1 2">DSM 23609</strain>
    </source>
</reference>
<evidence type="ECO:0000313" key="2">
    <source>
        <dbReference type="Proteomes" id="UP000199771"/>
    </source>
</evidence>
<dbReference type="AlphaFoldDB" id="A0A1I2H2A7"/>
<gene>
    <name evidence="1" type="ORF">SAMN04488120_10156</name>
</gene>
<dbReference type="RefSeq" id="WP_091529821.1">
    <property type="nucleotide sequence ID" value="NZ_FOOC01000001.1"/>
</dbReference>
<name>A0A1I2H2A7_9GAMM</name>
<protein>
    <submittedName>
        <fullName evidence="1">Uncharacterized protein</fullName>
    </submittedName>
</protein>
<evidence type="ECO:0000313" key="1">
    <source>
        <dbReference type="EMBL" id="SFF22946.1"/>
    </source>
</evidence>
<accession>A0A1I2H2A7</accession>
<organism evidence="1 2">
    <name type="scientific">Fontimonas thermophila</name>
    <dbReference type="NCBI Taxonomy" id="1076937"/>
    <lineage>
        <taxon>Bacteria</taxon>
        <taxon>Pseudomonadati</taxon>
        <taxon>Pseudomonadota</taxon>
        <taxon>Gammaproteobacteria</taxon>
        <taxon>Nevskiales</taxon>
        <taxon>Nevskiaceae</taxon>
        <taxon>Fontimonas</taxon>
    </lineage>
</organism>
<dbReference type="STRING" id="1076937.SAMN04488120_10156"/>
<dbReference type="OrthoDB" id="384721at2"/>
<proteinExistence type="predicted"/>
<dbReference type="Proteomes" id="UP000199771">
    <property type="component" value="Unassembled WGS sequence"/>
</dbReference>
<dbReference type="EMBL" id="FOOC01000001">
    <property type="protein sequence ID" value="SFF22946.1"/>
    <property type="molecule type" value="Genomic_DNA"/>
</dbReference>
<keyword evidence="2" id="KW-1185">Reference proteome</keyword>